<keyword evidence="3" id="KW-1185">Reference proteome</keyword>
<sequence length="128" mass="14898">MDRQKLLCHVFWQTTPADKKYTWRKPRSTERKTRIFFQQLRARCGTRLNLYALPQRSVFIGSALIKSYARESRSFLAKPLYRVPSSTGVDDDDEETTTAGARVKSTKRKSPTVFLRPDKFRYQGSSSK</sequence>
<feature type="region of interest" description="Disordered" evidence="1">
    <location>
        <begin position="83"/>
        <end position="111"/>
    </location>
</feature>
<dbReference type="EMBL" id="JADYXP020000018">
    <property type="protein sequence ID" value="KAL0106266.1"/>
    <property type="molecule type" value="Genomic_DNA"/>
</dbReference>
<dbReference type="Proteomes" id="UP001430953">
    <property type="component" value="Unassembled WGS sequence"/>
</dbReference>
<evidence type="ECO:0000256" key="1">
    <source>
        <dbReference type="SAM" id="MobiDB-lite"/>
    </source>
</evidence>
<gene>
    <name evidence="2" type="ORF">PUN28_016170</name>
</gene>
<reference evidence="2 3" key="1">
    <citation type="submission" date="2023-03" db="EMBL/GenBank/DDBJ databases">
        <title>High recombination rates correlate with genetic variation in Cardiocondyla obscurior ants.</title>
        <authorList>
            <person name="Errbii M."/>
        </authorList>
    </citation>
    <scope>NUCLEOTIDE SEQUENCE [LARGE SCALE GENOMIC DNA]</scope>
    <source>
        <strain evidence="2">Alpha-2009</strain>
        <tissue evidence="2">Whole body</tissue>
    </source>
</reference>
<proteinExistence type="predicted"/>
<name>A0AAW2ERB2_9HYME</name>
<evidence type="ECO:0000313" key="3">
    <source>
        <dbReference type="Proteomes" id="UP001430953"/>
    </source>
</evidence>
<comment type="caution">
    <text evidence="2">The sequence shown here is derived from an EMBL/GenBank/DDBJ whole genome shotgun (WGS) entry which is preliminary data.</text>
</comment>
<accession>A0AAW2ERB2</accession>
<protein>
    <submittedName>
        <fullName evidence="2">Uncharacterized protein</fullName>
    </submittedName>
</protein>
<organism evidence="2 3">
    <name type="scientific">Cardiocondyla obscurior</name>
    <dbReference type="NCBI Taxonomy" id="286306"/>
    <lineage>
        <taxon>Eukaryota</taxon>
        <taxon>Metazoa</taxon>
        <taxon>Ecdysozoa</taxon>
        <taxon>Arthropoda</taxon>
        <taxon>Hexapoda</taxon>
        <taxon>Insecta</taxon>
        <taxon>Pterygota</taxon>
        <taxon>Neoptera</taxon>
        <taxon>Endopterygota</taxon>
        <taxon>Hymenoptera</taxon>
        <taxon>Apocrita</taxon>
        <taxon>Aculeata</taxon>
        <taxon>Formicoidea</taxon>
        <taxon>Formicidae</taxon>
        <taxon>Myrmicinae</taxon>
        <taxon>Cardiocondyla</taxon>
    </lineage>
</organism>
<dbReference type="AlphaFoldDB" id="A0AAW2ERB2"/>
<evidence type="ECO:0000313" key="2">
    <source>
        <dbReference type="EMBL" id="KAL0106266.1"/>
    </source>
</evidence>